<gene>
    <name evidence="2" type="ORF">SEMRO_235_G094840.1</name>
</gene>
<comment type="caution">
    <text evidence="2">The sequence shown here is derived from an EMBL/GenBank/DDBJ whole genome shotgun (WGS) entry which is preliminary data.</text>
</comment>
<keyword evidence="1" id="KW-0732">Signal</keyword>
<evidence type="ECO:0000256" key="1">
    <source>
        <dbReference type="SAM" id="SignalP"/>
    </source>
</evidence>
<protein>
    <recommendedName>
        <fullName evidence="4">Fe2OG dioxygenase domain-containing protein</fullName>
    </recommendedName>
</protein>
<name>A0A9N8DNG4_9STRA</name>
<feature type="signal peptide" evidence="1">
    <location>
        <begin position="1"/>
        <end position="22"/>
    </location>
</feature>
<evidence type="ECO:0000313" key="3">
    <source>
        <dbReference type="Proteomes" id="UP001153069"/>
    </source>
</evidence>
<dbReference type="Proteomes" id="UP001153069">
    <property type="component" value="Unassembled WGS sequence"/>
</dbReference>
<sequence length="345" mass="40243">MVRLLLLALCLLGAVQLAPCSAMYEVDRVAEYDRRYPREWPPKDYIPNNEGWRSVHEHRFKQIREMDNHGEKYEGWMQSVFAAFLVQNFTEYGFGLVRAPEELTQALQEGIRGGLERGEARLEYQVDVIEGPRCLFIDRPDLTKRVLTELQTYTEAWAQMELTPHIAYGFRLYQNNSVLNMHVDKKQTHIVSMIFHIDSSDDAEDWPIYIEDLLGRTHEVVLKPGDILFYESSKCLHGRPKMFNGSWYSSIFIHYYPTHGWQQTDHQQRAHYIVPPGWNDKVEEKKETPLKMIGTSFKEPTCPNGWCATQDTVKWSGPGEEGVWIDPMMVRHPFEPKRFSAGDEL</sequence>
<accession>A0A9N8DNG4</accession>
<dbReference type="OrthoDB" id="37542at2759"/>
<evidence type="ECO:0000313" key="2">
    <source>
        <dbReference type="EMBL" id="CAB9505566.1"/>
    </source>
</evidence>
<keyword evidence="3" id="KW-1185">Reference proteome</keyword>
<organism evidence="2 3">
    <name type="scientific">Seminavis robusta</name>
    <dbReference type="NCBI Taxonomy" id="568900"/>
    <lineage>
        <taxon>Eukaryota</taxon>
        <taxon>Sar</taxon>
        <taxon>Stramenopiles</taxon>
        <taxon>Ochrophyta</taxon>
        <taxon>Bacillariophyta</taxon>
        <taxon>Bacillariophyceae</taxon>
        <taxon>Bacillariophycidae</taxon>
        <taxon>Naviculales</taxon>
        <taxon>Naviculaceae</taxon>
        <taxon>Seminavis</taxon>
    </lineage>
</organism>
<evidence type="ECO:0008006" key="4">
    <source>
        <dbReference type="Google" id="ProtNLM"/>
    </source>
</evidence>
<proteinExistence type="predicted"/>
<dbReference type="AlphaFoldDB" id="A0A9N8DNG4"/>
<reference evidence="2" key="1">
    <citation type="submission" date="2020-06" db="EMBL/GenBank/DDBJ databases">
        <authorList>
            <consortium name="Plant Systems Biology data submission"/>
        </authorList>
    </citation>
    <scope>NUCLEOTIDE SEQUENCE</scope>
    <source>
        <strain evidence="2">D6</strain>
    </source>
</reference>
<feature type="chain" id="PRO_5040393987" description="Fe2OG dioxygenase domain-containing protein" evidence="1">
    <location>
        <begin position="23"/>
        <end position="345"/>
    </location>
</feature>
<dbReference type="EMBL" id="CAICTM010000234">
    <property type="protein sequence ID" value="CAB9505566.1"/>
    <property type="molecule type" value="Genomic_DNA"/>
</dbReference>